<gene>
    <name evidence="7" type="ORF">GN244_ATG09214</name>
</gene>
<feature type="coiled-coil region" evidence="4">
    <location>
        <begin position="28"/>
        <end position="112"/>
    </location>
</feature>
<comment type="caution">
    <text evidence="7">The sequence shown here is derived from an EMBL/GenBank/DDBJ whole genome shotgun (WGS) entry which is preliminary data.</text>
</comment>
<dbReference type="InterPro" id="IPR013083">
    <property type="entry name" value="Znf_RING/FYVE/PHD"/>
</dbReference>
<evidence type="ECO:0000259" key="6">
    <source>
        <dbReference type="Pfam" id="PF11789"/>
    </source>
</evidence>
<dbReference type="Proteomes" id="UP000602510">
    <property type="component" value="Unassembled WGS sequence"/>
</dbReference>
<protein>
    <submittedName>
        <fullName evidence="7">Zinc-finger of the MIZ type in Nse subunit</fullName>
    </submittedName>
</protein>
<name>A0A833SBG5_PHYIN</name>
<dbReference type="GO" id="GO:0008270">
    <property type="term" value="F:zinc ion binding"/>
    <property type="evidence" value="ECO:0007669"/>
    <property type="project" value="UniProtKB-KW"/>
</dbReference>
<feature type="domain" description="SP-RING-type" evidence="6">
    <location>
        <begin position="221"/>
        <end position="264"/>
    </location>
</feature>
<evidence type="ECO:0000256" key="1">
    <source>
        <dbReference type="ARBA" id="ARBA00022723"/>
    </source>
</evidence>
<dbReference type="CDD" id="cd16620">
    <property type="entry name" value="vRING-HC-C4C4_RBBP6"/>
    <property type="match status" value="1"/>
</dbReference>
<dbReference type="InterPro" id="IPR004181">
    <property type="entry name" value="Znf_MIZ"/>
</dbReference>
<sequence>MRQFHLMQHVANRGKTLQLKEATSNYLQQQLNEALSAYRKEHQRADQLKLEIGSRQEQNQREQAFRAHIQRQVQQLREQHERVDQLQRETRSEEAREQCEQALKEHAQKQEQHFRKQHAALTEIVFQLAEQQKIRERIQRSRDLFEMRLKDENVPSVYTCSQEKREATMQNDTGTTVTNEINDVALSARLNEQLCGFEHERAQLLEQANNAVAAHRSHREAAMTCPISRDLFVDPVVTECCGKTFSSQALMQSLKRSSVCPLCSESDVRIHPNHDMSILVQLHRSEYSMLDNVFNNQPAHPIEGGTYTTEKRSVPARCGRRSRRDSDSLRESTRQERRSQRLQGRSTASCWRSST</sequence>
<evidence type="ECO:0000256" key="5">
    <source>
        <dbReference type="SAM" id="MobiDB-lite"/>
    </source>
</evidence>
<evidence type="ECO:0000313" key="8">
    <source>
        <dbReference type="Proteomes" id="UP000602510"/>
    </source>
</evidence>
<accession>A0A833SBG5</accession>
<evidence type="ECO:0000313" key="7">
    <source>
        <dbReference type="EMBL" id="KAF4038686.1"/>
    </source>
</evidence>
<dbReference type="EMBL" id="WSZM01000190">
    <property type="protein sequence ID" value="KAF4038686.1"/>
    <property type="molecule type" value="Genomic_DNA"/>
</dbReference>
<evidence type="ECO:0000256" key="4">
    <source>
        <dbReference type="SAM" id="Coils"/>
    </source>
</evidence>
<dbReference type="Pfam" id="PF11789">
    <property type="entry name" value="zf-Nse"/>
    <property type="match status" value="1"/>
</dbReference>
<feature type="compositionally biased region" description="Polar residues" evidence="5">
    <location>
        <begin position="344"/>
        <end position="355"/>
    </location>
</feature>
<reference evidence="7" key="1">
    <citation type="submission" date="2020-04" db="EMBL/GenBank/DDBJ databases">
        <title>Hybrid Assembly of Korean Phytophthora infestans isolates.</title>
        <authorList>
            <person name="Prokchorchik M."/>
            <person name="Lee Y."/>
            <person name="Seo J."/>
            <person name="Cho J.-H."/>
            <person name="Park Y.-E."/>
            <person name="Jang D.-C."/>
            <person name="Im J.-S."/>
            <person name="Choi J.-G."/>
            <person name="Park H.-J."/>
            <person name="Lee G.-B."/>
            <person name="Lee Y.-G."/>
            <person name="Hong S.-Y."/>
            <person name="Cho K."/>
            <person name="Sohn K.H."/>
        </authorList>
    </citation>
    <scope>NUCLEOTIDE SEQUENCE</scope>
    <source>
        <strain evidence="7">KR_1_A1</strain>
    </source>
</reference>
<dbReference type="SUPFAM" id="SSF57850">
    <property type="entry name" value="RING/U-box"/>
    <property type="match status" value="1"/>
</dbReference>
<dbReference type="Gene3D" id="3.30.40.10">
    <property type="entry name" value="Zinc/RING finger domain, C3HC4 (zinc finger)"/>
    <property type="match status" value="1"/>
</dbReference>
<feature type="region of interest" description="Disordered" evidence="5">
    <location>
        <begin position="300"/>
        <end position="355"/>
    </location>
</feature>
<keyword evidence="1" id="KW-0479">Metal-binding</keyword>
<evidence type="ECO:0000256" key="3">
    <source>
        <dbReference type="ARBA" id="ARBA00022833"/>
    </source>
</evidence>
<proteinExistence type="predicted"/>
<keyword evidence="2 7" id="KW-0863">Zinc-finger</keyword>
<keyword evidence="4" id="KW-0175">Coiled coil</keyword>
<keyword evidence="8" id="KW-1185">Reference proteome</keyword>
<dbReference type="AlphaFoldDB" id="A0A833SBG5"/>
<feature type="compositionally biased region" description="Basic and acidic residues" evidence="5">
    <location>
        <begin position="324"/>
        <end position="339"/>
    </location>
</feature>
<evidence type="ECO:0000256" key="2">
    <source>
        <dbReference type="ARBA" id="ARBA00022771"/>
    </source>
</evidence>
<keyword evidence="3" id="KW-0862">Zinc</keyword>
<organism evidence="7 8">
    <name type="scientific">Phytophthora infestans</name>
    <name type="common">Potato late blight agent</name>
    <name type="synonym">Botrytis infestans</name>
    <dbReference type="NCBI Taxonomy" id="4787"/>
    <lineage>
        <taxon>Eukaryota</taxon>
        <taxon>Sar</taxon>
        <taxon>Stramenopiles</taxon>
        <taxon>Oomycota</taxon>
        <taxon>Peronosporomycetes</taxon>
        <taxon>Peronosporales</taxon>
        <taxon>Peronosporaceae</taxon>
        <taxon>Phytophthora</taxon>
    </lineage>
</organism>